<dbReference type="AlphaFoldDB" id="A0A3D4V814"/>
<comment type="similarity">
    <text evidence="1">Belongs to the GatC family.</text>
</comment>
<evidence type="ECO:0000256" key="1">
    <source>
        <dbReference type="HAMAP-Rule" id="MF_00122"/>
    </source>
</evidence>
<dbReference type="GO" id="GO:0050566">
    <property type="term" value="F:asparaginyl-tRNA synthase (glutamine-hydrolyzing) activity"/>
    <property type="evidence" value="ECO:0007669"/>
    <property type="project" value="RHEA"/>
</dbReference>
<dbReference type="GO" id="GO:0006450">
    <property type="term" value="P:regulation of translational fidelity"/>
    <property type="evidence" value="ECO:0007669"/>
    <property type="project" value="InterPro"/>
</dbReference>
<sequence>MSVTPEDVRHVATLARLGLAEPQIPALVQELNGILAHMDVLQQVDVSGVPLTPPDQAAPLRPDARPADALVRSRESFAPAMRDGFFLVPRLTTHGAQGASADEGDAA</sequence>
<accession>A0A3D4V814</accession>
<dbReference type="GO" id="GO:0006412">
    <property type="term" value="P:translation"/>
    <property type="evidence" value="ECO:0007669"/>
    <property type="project" value="UniProtKB-UniRule"/>
</dbReference>
<keyword evidence="1" id="KW-0436">Ligase</keyword>
<dbReference type="EC" id="6.3.5.-" evidence="1"/>
<comment type="catalytic activity">
    <reaction evidence="1">
        <text>L-glutamyl-tRNA(Gln) + L-glutamine + ATP + H2O = L-glutaminyl-tRNA(Gln) + L-glutamate + ADP + phosphate + H(+)</text>
        <dbReference type="Rhea" id="RHEA:17521"/>
        <dbReference type="Rhea" id="RHEA-COMP:9681"/>
        <dbReference type="Rhea" id="RHEA-COMP:9684"/>
        <dbReference type="ChEBI" id="CHEBI:15377"/>
        <dbReference type="ChEBI" id="CHEBI:15378"/>
        <dbReference type="ChEBI" id="CHEBI:29985"/>
        <dbReference type="ChEBI" id="CHEBI:30616"/>
        <dbReference type="ChEBI" id="CHEBI:43474"/>
        <dbReference type="ChEBI" id="CHEBI:58359"/>
        <dbReference type="ChEBI" id="CHEBI:78520"/>
        <dbReference type="ChEBI" id="CHEBI:78521"/>
        <dbReference type="ChEBI" id="CHEBI:456216"/>
    </reaction>
</comment>
<gene>
    <name evidence="1 2" type="primary">gatC</name>
    <name evidence="2" type="ORF">DGD08_08775</name>
</gene>
<dbReference type="GO" id="GO:0005524">
    <property type="term" value="F:ATP binding"/>
    <property type="evidence" value="ECO:0007669"/>
    <property type="project" value="UniProtKB-KW"/>
</dbReference>
<dbReference type="InterPro" id="IPR003837">
    <property type="entry name" value="GatC"/>
</dbReference>
<comment type="subunit">
    <text evidence="1">Heterotrimer of A, B and C subunits.</text>
</comment>
<protein>
    <recommendedName>
        <fullName evidence="1">Aspartyl/glutamyl-tRNA(Asn/Gln) amidotransferase subunit C</fullName>
        <shortName evidence="1">Asp/Glu-ADT subunit C</shortName>
        <ecNumber evidence="1">6.3.5.-</ecNumber>
    </recommendedName>
</protein>
<evidence type="ECO:0000313" key="2">
    <source>
        <dbReference type="EMBL" id="HCT57289.1"/>
    </source>
</evidence>
<dbReference type="InterPro" id="IPR036113">
    <property type="entry name" value="Asp/Glu-ADT_sf_sub_c"/>
</dbReference>
<keyword evidence="1" id="KW-0547">Nucleotide-binding</keyword>
<dbReference type="SUPFAM" id="SSF141000">
    <property type="entry name" value="Glu-tRNAGln amidotransferase C subunit"/>
    <property type="match status" value="1"/>
</dbReference>
<dbReference type="Gene3D" id="1.10.20.60">
    <property type="entry name" value="Glu-tRNAGln amidotransferase C subunit, N-terminal domain"/>
    <property type="match status" value="1"/>
</dbReference>
<keyword evidence="1" id="KW-0067">ATP-binding</keyword>
<name>A0A3D4V814_9BACT</name>
<proteinExistence type="inferred from homology"/>
<dbReference type="NCBIfam" id="TIGR00135">
    <property type="entry name" value="gatC"/>
    <property type="match status" value="1"/>
</dbReference>
<comment type="function">
    <text evidence="1">Allows the formation of correctly charged Asn-tRNA(Asn) or Gln-tRNA(Gln) through the transamidation of misacylated Asp-tRNA(Asn) or Glu-tRNA(Gln) in organisms which lack either or both of asparaginyl-tRNA or glutaminyl-tRNA synthetases. The reaction takes place in the presence of glutamine and ATP through an activated phospho-Asp-tRNA(Asn) or phospho-Glu-tRNA(Gln).</text>
</comment>
<dbReference type="HAMAP" id="MF_00122">
    <property type="entry name" value="GatC"/>
    <property type="match status" value="1"/>
</dbReference>
<comment type="catalytic activity">
    <reaction evidence="1">
        <text>L-aspartyl-tRNA(Asn) + L-glutamine + ATP + H2O = L-asparaginyl-tRNA(Asn) + L-glutamate + ADP + phosphate + 2 H(+)</text>
        <dbReference type="Rhea" id="RHEA:14513"/>
        <dbReference type="Rhea" id="RHEA-COMP:9674"/>
        <dbReference type="Rhea" id="RHEA-COMP:9677"/>
        <dbReference type="ChEBI" id="CHEBI:15377"/>
        <dbReference type="ChEBI" id="CHEBI:15378"/>
        <dbReference type="ChEBI" id="CHEBI:29985"/>
        <dbReference type="ChEBI" id="CHEBI:30616"/>
        <dbReference type="ChEBI" id="CHEBI:43474"/>
        <dbReference type="ChEBI" id="CHEBI:58359"/>
        <dbReference type="ChEBI" id="CHEBI:78515"/>
        <dbReference type="ChEBI" id="CHEBI:78516"/>
        <dbReference type="ChEBI" id="CHEBI:456216"/>
    </reaction>
</comment>
<dbReference type="Pfam" id="PF02686">
    <property type="entry name" value="GatC"/>
    <property type="match status" value="1"/>
</dbReference>
<keyword evidence="1" id="KW-0648">Protein biosynthesis</keyword>
<dbReference type="GO" id="GO:0016740">
    <property type="term" value="F:transferase activity"/>
    <property type="evidence" value="ECO:0007669"/>
    <property type="project" value="UniProtKB-KW"/>
</dbReference>
<comment type="caution">
    <text evidence="2">The sequence shown here is derived from an EMBL/GenBank/DDBJ whole genome shotgun (WGS) entry which is preliminary data.</text>
</comment>
<dbReference type="EMBL" id="DPIY01000008">
    <property type="protein sequence ID" value="HCT57289.1"/>
    <property type="molecule type" value="Genomic_DNA"/>
</dbReference>
<dbReference type="GO" id="GO:0050567">
    <property type="term" value="F:glutaminyl-tRNA synthase (glutamine-hydrolyzing) activity"/>
    <property type="evidence" value="ECO:0007669"/>
    <property type="project" value="UniProtKB-UniRule"/>
</dbReference>
<reference evidence="2 3" key="1">
    <citation type="journal article" date="2018" name="Nat. Biotechnol.">
        <title>A standardized bacterial taxonomy based on genome phylogeny substantially revises the tree of life.</title>
        <authorList>
            <person name="Parks D.H."/>
            <person name="Chuvochina M."/>
            <person name="Waite D.W."/>
            <person name="Rinke C."/>
            <person name="Skarshewski A."/>
            <person name="Chaumeil P.A."/>
            <person name="Hugenholtz P."/>
        </authorList>
    </citation>
    <scope>NUCLEOTIDE SEQUENCE [LARGE SCALE GENOMIC DNA]</scope>
    <source>
        <strain evidence="2">UBA8844</strain>
    </source>
</reference>
<evidence type="ECO:0000313" key="3">
    <source>
        <dbReference type="Proteomes" id="UP000264071"/>
    </source>
</evidence>
<dbReference type="Proteomes" id="UP000264071">
    <property type="component" value="Unassembled WGS sequence"/>
</dbReference>
<organism evidence="2 3">
    <name type="scientific">Gemmatimonas aurantiaca</name>
    <dbReference type="NCBI Taxonomy" id="173480"/>
    <lineage>
        <taxon>Bacteria</taxon>
        <taxon>Pseudomonadati</taxon>
        <taxon>Gemmatimonadota</taxon>
        <taxon>Gemmatimonadia</taxon>
        <taxon>Gemmatimonadales</taxon>
        <taxon>Gemmatimonadaceae</taxon>
        <taxon>Gemmatimonas</taxon>
    </lineage>
</organism>
<keyword evidence="2" id="KW-0808">Transferase</keyword>